<gene>
    <name evidence="6" type="ORF">C8D98_2430</name>
</gene>
<dbReference type="AlphaFoldDB" id="A0A4R1K5M3"/>
<evidence type="ECO:0000259" key="5">
    <source>
        <dbReference type="PROSITE" id="PS50043"/>
    </source>
</evidence>
<keyword evidence="1" id="KW-0805">Transcription regulation</keyword>
<dbReference type="InterPro" id="IPR000792">
    <property type="entry name" value="Tscrpt_reg_LuxR_C"/>
</dbReference>
<feature type="transmembrane region" description="Helical" evidence="4">
    <location>
        <begin position="194"/>
        <end position="215"/>
    </location>
</feature>
<dbReference type="GO" id="GO:0003677">
    <property type="term" value="F:DNA binding"/>
    <property type="evidence" value="ECO:0007669"/>
    <property type="project" value="UniProtKB-KW"/>
</dbReference>
<evidence type="ECO:0000313" key="6">
    <source>
        <dbReference type="EMBL" id="TCK59496.1"/>
    </source>
</evidence>
<feature type="transmembrane region" description="Helical" evidence="4">
    <location>
        <begin position="71"/>
        <end position="88"/>
    </location>
</feature>
<evidence type="ECO:0000256" key="1">
    <source>
        <dbReference type="ARBA" id="ARBA00023015"/>
    </source>
</evidence>
<keyword evidence="4" id="KW-0812">Transmembrane</keyword>
<dbReference type="PANTHER" id="PTHR44688">
    <property type="entry name" value="DNA-BINDING TRANSCRIPTIONAL ACTIVATOR DEVR_DOSR"/>
    <property type="match status" value="1"/>
</dbReference>
<dbReference type="PROSITE" id="PS50043">
    <property type="entry name" value="HTH_LUXR_2"/>
    <property type="match status" value="1"/>
</dbReference>
<organism evidence="6 7">
    <name type="scientific">Seleniivibrio woodruffii</name>
    <dbReference type="NCBI Taxonomy" id="1078050"/>
    <lineage>
        <taxon>Bacteria</taxon>
        <taxon>Pseudomonadati</taxon>
        <taxon>Deferribacterota</taxon>
        <taxon>Deferribacteres</taxon>
        <taxon>Deferribacterales</taxon>
        <taxon>Geovibrionaceae</taxon>
        <taxon>Seleniivibrio</taxon>
    </lineage>
</organism>
<evidence type="ECO:0000256" key="2">
    <source>
        <dbReference type="ARBA" id="ARBA00023125"/>
    </source>
</evidence>
<dbReference type="SUPFAM" id="SSF103473">
    <property type="entry name" value="MFS general substrate transporter"/>
    <property type="match status" value="1"/>
</dbReference>
<feature type="transmembrane region" description="Helical" evidence="4">
    <location>
        <begin position="318"/>
        <end position="340"/>
    </location>
</feature>
<dbReference type="InterPro" id="IPR036259">
    <property type="entry name" value="MFS_trans_sf"/>
</dbReference>
<feature type="transmembrane region" description="Helical" evidence="4">
    <location>
        <begin position="346"/>
        <end position="368"/>
    </location>
</feature>
<dbReference type="PRINTS" id="PR00038">
    <property type="entry name" value="HTHLUXR"/>
</dbReference>
<dbReference type="RefSeq" id="WP_132874403.1">
    <property type="nucleotide sequence ID" value="NZ_SMGG01000006.1"/>
</dbReference>
<dbReference type="OrthoDB" id="9816469at2"/>
<dbReference type="EMBL" id="SMGG01000006">
    <property type="protein sequence ID" value="TCK59496.1"/>
    <property type="molecule type" value="Genomic_DNA"/>
</dbReference>
<dbReference type="Pfam" id="PF00196">
    <property type="entry name" value="GerE"/>
    <property type="match status" value="1"/>
</dbReference>
<dbReference type="Gene3D" id="1.20.1250.20">
    <property type="entry name" value="MFS general substrate transporter like domains"/>
    <property type="match status" value="1"/>
</dbReference>
<evidence type="ECO:0000256" key="3">
    <source>
        <dbReference type="ARBA" id="ARBA00023163"/>
    </source>
</evidence>
<dbReference type="InterPro" id="IPR016032">
    <property type="entry name" value="Sig_transdc_resp-reg_C-effctor"/>
</dbReference>
<feature type="transmembrane region" description="Helical" evidence="4">
    <location>
        <begin position="128"/>
        <end position="147"/>
    </location>
</feature>
<dbReference type="SUPFAM" id="SSF46894">
    <property type="entry name" value="C-terminal effector domain of the bipartite response regulators"/>
    <property type="match status" value="1"/>
</dbReference>
<feature type="transmembrane region" description="Helical" evidence="4">
    <location>
        <begin position="7"/>
        <end position="24"/>
    </location>
</feature>
<keyword evidence="4" id="KW-0472">Membrane</keyword>
<feature type="transmembrane region" description="Helical" evidence="4">
    <location>
        <begin position="153"/>
        <end position="173"/>
    </location>
</feature>
<dbReference type="CDD" id="cd06170">
    <property type="entry name" value="LuxR_C_like"/>
    <property type="match status" value="1"/>
</dbReference>
<comment type="caution">
    <text evidence="6">The sequence shown here is derived from an EMBL/GenBank/DDBJ whole genome shotgun (WGS) entry which is preliminary data.</text>
</comment>
<accession>A0A4R1K5M3</accession>
<evidence type="ECO:0000256" key="4">
    <source>
        <dbReference type="SAM" id="Phobius"/>
    </source>
</evidence>
<dbReference type="InterPro" id="IPR036388">
    <property type="entry name" value="WH-like_DNA-bd_sf"/>
</dbReference>
<feature type="domain" description="HTH luxR-type" evidence="5">
    <location>
        <begin position="387"/>
        <end position="452"/>
    </location>
</feature>
<feature type="transmembrane region" description="Helical" evidence="4">
    <location>
        <begin position="278"/>
        <end position="297"/>
    </location>
</feature>
<dbReference type="SMART" id="SM00421">
    <property type="entry name" value="HTH_LUXR"/>
    <property type="match status" value="1"/>
</dbReference>
<evidence type="ECO:0000313" key="7">
    <source>
        <dbReference type="Proteomes" id="UP000294614"/>
    </source>
</evidence>
<feature type="transmembrane region" description="Helical" evidence="4">
    <location>
        <begin position="94"/>
        <end position="116"/>
    </location>
</feature>
<dbReference type="Proteomes" id="UP000294614">
    <property type="component" value="Unassembled WGS sequence"/>
</dbReference>
<dbReference type="Gene3D" id="1.10.10.10">
    <property type="entry name" value="Winged helix-like DNA-binding domain superfamily/Winged helix DNA-binding domain"/>
    <property type="match status" value="1"/>
</dbReference>
<keyword evidence="2" id="KW-0238">DNA-binding</keyword>
<keyword evidence="4" id="KW-1133">Transmembrane helix</keyword>
<name>A0A4R1K5M3_9BACT</name>
<dbReference type="PANTHER" id="PTHR44688:SF16">
    <property type="entry name" value="DNA-BINDING TRANSCRIPTIONAL ACTIVATOR DEVR_DOSR"/>
    <property type="match status" value="1"/>
</dbReference>
<keyword evidence="7" id="KW-1185">Reference proteome</keyword>
<reference evidence="6 7" key="1">
    <citation type="submission" date="2019-03" db="EMBL/GenBank/DDBJ databases">
        <title>Genomic Encyclopedia of Type Strains, Phase IV (KMG-IV): sequencing the most valuable type-strain genomes for metagenomic binning, comparative biology and taxonomic classification.</title>
        <authorList>
            <person name="Goeker M."/>
        </authorList>
    </citation>
    <scope>NUCLEOTIDE SEQUENCE [LARGE SCALE GENOMIC DNA]</scope>
    <source>
        <strain evidence="6 7">DSM 24984</strain>
    </source>
</reference>
<protein>
    <submittedName>
        <fullName evidence="6">Regulatory LuxR family protein</fullName>
    </submittedName>
</protein>
<feature type="transmembrane region" description="Helical" evidence="4">
    <location>
        <begin position="251"/>
        <end position="272"/>
    </location>
</feature>
<feature type="transmembrane region" description="Helical" evidence="4">
    <location>
        <begin position="227"/>
        <end position="244"/>
    </location>
</feature>
<dbReference type="PROSITE" id="PS00622">
    <property type="entry name" value="HTH_LUXR_1"/>
    <property type="match status" value="1"/>
</dbReference>
<keyword evidence="3" id="KW-0804">Transcription</keyword>
<feature type="transmembrane region" description="Helical" evidence="4">
    <location>
        <begin position="44"/>
        <end position="62"/>
    </location>
</feature>
<proteinExistence type="predicted"/>
<dbReference type="GO" id="GO:0006355">
    <property type="term" value="P:regulation of DNA-templated transcription"/>
    <property type="evidence" value="ECO:0007669"/>
    <property type="project" value="InterPro"/>
</dbReference>
<sequence>MFNSRVVSVAGFSLVFSYLLSFLFEGRVLYSVMEYHGAYEGRYVIIAIIAHFAGLVSCGFFVRSLNQAKRTVLAGMAVCFIITVPFFFPPNFLWIAALAAGGYASGCAVAAWGYFLKAFTPANRRIKTCADVLIFSNLLMIIINITAVQVSHYAGLVLSLIFVGSGMLLIRRLPAEQVLSEKRPAPVWDTRKPMVVLFLFVFIITINSGLMYQVMNPAFGHLSSLTSWYWSVPYIGALLIMRNLPDRVKRFVVLYIGMGLIILSFILFMVLGRGVADYLAVNTLMLGACGIFDLFWWSIIGEMMEHTENPAKTFGINLSANVLGILTGGAAGMAITSAEFPDSEVAVIALSVVCVTLAMLPLVNTVLVRRLRNHAYLMDETADETPVITPPEPLTAREQEVLPLILSGKSNKAIADSLFISESTVKSHVRNIFSKFGVATRAELISILLSNRQK</sequence>